<sequence length="634" mass="69489">MLFRHLTIGLFNLVAKCRVSKSTRVFIARENIMASERRPLRNLIAAVDFGSTHACARIYNDKCLAEAILPSNTSDPEACWSVLCNLLQSVITRSGIRTSDVYCLGLSVQRNTFLIWNRETSVPVTRLCTWQEISASAYASNRNNSQFIKALNRSGKMLYKVVPNAKFKMISHYKLTCIFAVTRLAHMFDEDPMLYEKCRDGEFVYGCLETWLLWRLTGGRAWCTDVSCTSATGAFDPSIPGLSPIILNFLKISPKSFPAICPTSTFFGEIHCGPLGDLGGAAKRRRVRVTAIIGDSQAAMLGEGCLSVGDAKLTLGTGAFLNVNIGSRVIPPNTGFYPVVGWAQSARTDSSLSCEVVPDTELKNVTYLIEGFNSDAGSSLIKLKEAGYFQSYTELEQILGTTSGSFDMAMETSPFFVPSSLGLRKISRKRRTRSCEGEKALTFVNTNTTLTDGGIFVGLPGPLYQRNLPTSTRYAVLFALMDSIVMSARLLFVKGVNKELASDISVLRLNGNLTQSDWLMQRLADTLDLPVERSAISETCCLGAAIAAGVGAGIWDTYAEAVQCVREQSTRLASSEAPKALKTRFIPNPASAACMESRYFHWTAVCAHTLAAHDSEFTKRKSSVALNSLLKFIK</sequence>
<organism evidence="6">
    <name type="scientific">Echinococcus granulosus</name>
    <name type="common">Hydatid tapeworm</name>
    <dbReference type="NCBI Taxonomy" id="6210"/>
    <lineage>
        <taxon>Eukaryota</taxon>
        <taxon>Metazoa</taxon>
        <taxon>Spiralia</taxon>
        <taxon>Lophotrochozoa</taxon>
        <taxon>Platyhelminthes</taxon>
        <taxon>Cestoda</taxon>
        <taxon>Eucestoda</taxon>
        <taxon>Cyclophyllidea</taxon>
        <taxon>Taeniidae</taxon>
        <taxon>Echinococcus</taxon>
        <taxon>Echinococcus granulosus group</taxon>
    </lineage>
</organism>
<evidence type="ECO:0000313" key="6">
    <source>
        <dbReference type="EMBL" id="CDS15364.1"/>
    </source>
</evidence>
<dbReference type="InterPro" id="IPR018484">
    <property type="entry name" value="FGGY_N"/>
</dbReference>
<accession>A0A068WAF5</accession>
<feature type="domain" description="Carbohydrate kinase FGGY N-terminal" evidence="4">
    <location>
        <begin position="74"/>
        <end position="302"/>
    </location>
</feature>
<reference evidence="6" key="2">
    <citation type="submission" date="2014-06" db="EMBL/GenBank/DDBJ databases">
        <authorList>
            <person name="Aslett M."/>
        </authorList>
    </citation>
    <scope>NUCLEOTIDE SEQUENCE</scope>
</reference>
<evidence type="ECO:0000259" key="5">
    <source>
        <dbReference type="Pfam" id="PF02782"/>
    </source>
</evidence>
<dbReference type="EMBL" id="LK028576">
    <property type="protein sequence ID" value="CDS15364.1"/>
    <property type="molecule type" value="Genomic_DNA"/>
</dbReference>
<dbReference type="PANTHER" id="PTHR10196:SF68">
    <property type="entry name" value="GLYCEROL KINASE 5-RELATED"/>
    <property type="match status" value="1"/>
</dbReference>
<dbReference type="GO" id="GO:0046167">
    <property type="term" value="P:glycerol-3-phosphate biosynthetic process"/>
    <property type="evidence" value="ECO:0007669"/>
    <property type="project" value="TreeGrafter"/>
</dbReference>
<protein>
    <submittedName>
        <fullName evidence="6 8">Glycerol kinase 5</fullName>
    </submittedName>
</protein>
<evidence type="ECO:0000256" key="2">
    <source>
        <dbReference type="ARBA" id="ARBA00022679"/>
    </source>
</evidence>
<evidence type="ECO:0000259" key="4">
    <source>
        <dbReference type="Pfam" id="PF00370"/>
    </source>
</evidence>
<dbReference type="Pfam" id="PF02782">
    <property type="entry name" value="FGGY_C"/>
    <property type="match status" value="1"/>
</dbReference>
<dbReference type="GO" id="GO:0006071">
    <property type="term" value="P:glycerol metabolic process"/>
    <property type="evidence" value="ECO:0007669"/>
    <property type="project" value="TreeGrafter"/>
</dbReference>
<keyword evidence="2" id="KW-0808">Transferase</keyword>
<proteinExistence type="inferred from homology"/>
<dbReference type="Gene3D" id="3.30.420.40">
    <property type="match status" value="2"/>
</dbReference>
<dbReference type="Pfam" id="PF00370">
    <property type="entry name" value="FGGY_N"/>
    <property type="match status" value="1"/>
</dbReference>
<keyword evidence="3 6" id="KW-0418">Kinase</keyword>
<dbReference type="InterPro" id="IPR043129">
    <property type="entry name" value="ATPase_NBD"/>
</dbReference>
<evidence type="ECO:0000313" key="7">
    <source>
        <dbReference type="Proteomes" id="UP000492820"/>
    </source>
</evidence>
<reference evidence="8" key="3">
    <citation type="submission" date="2020-10" db="UniProtKB">
        <authorList>
            <consortium name="WormBaseParasite"/>
        </authorList>
    </citation>
    <scope>IDENTIFICATION</scope>
</reference>
<dbReference type="GO" id="GO:0006641">
    <property type="term" value="P:triglyceride metabolic process"/>
    <property type="evidence" value="ECO:0007669"/>
    <property type="project" value="TreeGrafter"/>
</dbReference>
<dbReference type="PANTHER" id="PTHR10196">
    <property type="entry name" value="SUGAR KINASE"/>
    <property type="match status" value="1"/>
</dbReference>
<comment type="similarity">
    <text evidence="1">Belongs to the FGGY kinase family.</text>
</comment>
<dbReference type="WBParaSite" id="EgrG_000775900">
    <property type="protein sequence ID" value="EgrG_000775900"/>
    <property type="gene ID" value="EgrG_000775900"/>
</dbReference>
<evidence type="ECO:0000313" key="8">
    <source>
        <dbReference type="WBParaSite" id="EgrG_000775900"/>
    </source>
</evidence>
<dbReference type="GO" id="GO:0005739">
    <property type="term" value="C:mitochondrion"/>
    <property type="evidence" value="ECO:0007669"/>
    <property type="project" value="TreeGrafter"/>
</dbReference>
<evidence type="ECO:0000256" key="1">
    <source>
        <dbReference type="ARBA" id="ARBA00009156"/>
    </source>
</evidence>
<feature type="domain" description="Carbohydrate kinase FGGY C-terminal" evidence="5">
    <location>
        <begin position="473"/>
        <end position="551"/>
    </location>
</feature>
<dbReference type="OrthoDB" id="6278781at2759"/>
<dbReference type="GO" id="GO:0016301">
    <property type="term" value="F:kinase activity"/>
    <property type="evidence" value="ECO:0007669"/>
    <property type="project" value="UniProtKB-KW"/>
</dbReference>
<evidence type="ECO:0000256" key="3">
    <source>
        <dbReference type="ARBA" id="ARBA00022777"/>
    </source>
</evidence>
<dbReference type="SUPFAM" id="SSF53067">
    <property type="entry name" value="Actin-like ATPase domain"/>
    <property type="match status" value="2"/>
</dbReference>
<dbReference type="InterPro" id="IPR018485">
    <property type="entry name" value="FGGY_C"/>
</dbReference>
<reference evidence="6 7" key="1">
    <citation type="journal article" date="2013" name="Nature">
        <title>The genomes of four tapeworm species reveal adaptations to parasitism.</title>
        <authorList>
            <person name="Tsai I.J."/>
            <person name="Zarowiecki M."/>
            <person name="Holroyd N."/>
            <person name="Garciarrubio A."/>
            <person name="Sanchez-Flores A."/>
            <person name="Brooks K.L."/>
            <person name="Tracey A."/>
            <person name="Bobes R.J."/>
            <person name="Fragoso G."/>
            <person name="Sciutto E."/>
            <person name="Aslett M."/>
            <person name="Beasley H."/>
            <person name="Bennett H.M."/>
            <person name="Cai J."/>
            <person name="Camicia F."/>
            <person name="Clark R."/>
            <person name="Cucher M."/>
            <person name="De Silva N."/>
            <person name="Day T.A."/>
            <person name="Deplazes P."/>
            <person name="Estrada K."/>
            <person name="Fernandez C."/>
            <person name="Holland P.W."/>
            <person name="Hou J."/>
            <person name="Hu S."/>
            <person name="Huckvale T."/>
            <person name="Hung S.S."/>
            <person name="Kamenetzky L."/>
            <person name="Keane J.A."/>
            <person name="Kiss F."/>
            <person name="Koziol U."/>
            <person name="Lambert O."/>
            <person name="Liu K."/>
            <person name="Luo X."/>
            <person name="Luo Y."/>
            <person name="Macchiaroli N."/>
            <person name="Nichol S."/>
            <person name="Paps J."/>
            <person name="Parkinson J."/>
            <person name="Pouchkina-Stantcheva N."/>
            <person name="Riddiford N."/>
            <person name="Rosenzvit M."/>
            <person name="Salinas G."/>
            <person name="Wasmuth J.D."/>
            <person name="Zamanian M."/>
            <person name="Zheng Y."/>
            <person name="Cai X."/>
            <person name="Soberon X."/>
            <person name="Olson P.D."/>
            <person name="Laclette J.P."/>
            <person name="Brehm K."/>
            <person name="Berriman M."/>
            <person name="Garciarrubio A."/>
            <person name="Bobes R.J."/>
            <person name="Fragoso G."/>
            <person name="Sanchez-Flores A."/>
            <person name="Estrada K."/>
            <person name="Cevallos M.A."/>
            <person name="Morett E."/>
            <person name="Gonzalez V."/>
            <person name="Portillo T."/>
            <person name="Ochoa-Leyva A."/>
            <person name="Jose M.V."/>
            <person name="Sciutto E."/>
            <person name="Landa A."/>
            <person name="Jimenez L."/>
            <person name="Valdes V."/>
            <person name="Carrero J.C."/>
            <person name="Larralde C."/>
            <person name="Morales-Montor J."/>
            <person name="Limon-Lason J."/>
            <person name="Soberon X."/>
            <person name="Laclette J.P."/>
        </authorList>
    </citation>
    <scope>NUCLEOTIDE SEQUENCE [LARGE SCALE GENOMIC DNA]</scope>
</reference>
<dbReference type="Proteomes" id="UP000492820">
    <property type="component" value="Unassembled WGS sequence"/>
</dbReference>
<name>A0A068WAF5_ECHGR</name>
<dbReference type="AlphaFoldDB" id="A0A068WAF5"/>
<gene>
    <name evidence="6" type="ORF">EgrG_000775900</name>
</gene>